<feature type="region of interest" description="Disordered" evidence="2">
    <location>
        <begin position="2841"/>
        <end position="2912"/>
    </location>
</feature>
<feature type="region of interest" description="Disordered" evidence="2">
    <location>
        <begin position="2005"/>
        <end position="2043"/>
    </location>
</feature>
<feature type="compositionally biased region" description="Low complexity" evidence="2">
    <location>
        <begin position="2286"/>
        <end position="2295"/>
    </location>
</feature>
<feature type="compositionally biased region" description="Polar residues" evidence="2">
    <location>
        <begin position="1568"/>
        <end position="1578"/>
    </location>
</feature>
<dbReference type="PANTHER" id="PTHR13902">
    <property type="entry name" value="SERINE/THREONINE-PROTEIN KINASE WNK WITH NO LYSINE -RELATED"/>
    <property type="match status" value="1"/>
</dbReference>
<dbReference type="Proteomes" id="UP000282613">
    <property type="component" value="Unassembled WGS sequence"/>
</dbReference>
<feature type="compositionally biased region" description="Polar residues" evidence="2">
    <location>
        <begin position="2841"/>
        <end position="2862"/>
    </location>
</feature>
<dbReference type="InterPro" id="IPR050588">
    <property type="entry name" value="WNK_Ser-Thr_kinase"/>
</dbReference>
<feature type="coiled-coil region" evidence="1">
    <location>
        <begin position="114"/>
        <end position="148"/>
    </location>
</feature>
<feature type="compositionally biased region" description="Pro residues" evidence="2">
    <location>
        <begin position="730"/>
        <end position="745"/>
    </location>
</feature>
<dbReference type="Pfam" id="PF00069">
    <property type="entry name" value="Pkinase"/>
    <property type="match status" value="1"/>
</dbReference>
<gene>
    <name evidence="4" type="ORF">TASK_LOCUS8204</name>
</gene>
<evidence type="ECO:0000259" key="3">
    <source>
        <dbReference type="PROSITE" id="PS50011"/>
    </source>
</evidence>
<feature type="region of interest" description="Disordered" evidence="2">
    <location>
        <begin position="1559"/>
        <end position="1578"/>
    </location>
</feature>
<dbReference type="GO" id="GO:0005524">
    <property type="term" value="F:ATP binding"/>
    <property type="evidence" value="ECO:0007669"/>
    <property type="project" value="InterPro"/>
</dbReference>
<dbReference type="PROSITE" id="PS50011">
    <property type="entry name" value="PROTEIN_KINASE_DOM"/>
    <property type="match status" value="1"/>
</dbReference>
<dbReference type="PROSITE" id="PS00108">
    <property type="entry name" value="PROTEIN_KINASE_ST"/>
    <property type="match status" value="1"/>
</dbReference>
<sequence length="2912" mass="314010">MSTERGESTQPSGMSMNLGAEGHVDKKTDPLLPQISPLDRTTDHDLSDISKSGIVTGPAKNVVAADSKVSSNEIDDHEYPTTPTGTTALGTNEAESQVNAPTTTATAAPLDPTAAAALTQKMKEERKKEREKRKEEELMKKYMAEQEAKQKVIGVSKCGRWLKNSIKIGEGGYKFVYRGYDREEARTVAWCEFKHEHVDTKEKRQIMFRETEIMLKMNHPHIVRCFDVFREWRNEETAENPLEEKGLVIIQELMSEGTLRQVIRKNYLDGQCILKFQLLTHWWHQIVDALRYMHHRLETPIIHRDLKSDNCFLYGDSDEEYLNVKVGDFGLATQVGSSGRKTMLGTVGFMAPEIFDEMYDEKVDIYAFGMLMLEVMTNRAPYDECATLFDAAAKTMSGQGPEIMQQITNSNLSVLISACIHPLACFRPTAEELYCHPLFQTNVVKTAASSLQPKTIPVEVEPNYETGADRKEVLERFVRSLANPDTRNPIFNLRLRFRDRKMLQELGLDEGESLEFDLDIYKAEDQDIPDLITSLVSGYYRLFFADGGPSGLGFFEAELEVLLSVCLQRRDYEDKLSRAFANPKVPDRKIVSNHLDRLFNSIRMQMQFLVKCLLGRRWKDILDSLATKEKPPKEKPVVQEGQEVKAEDVAAGSEEEPDSNIAGCSNFEIIAKCKSKWLKAKRMLDREIQAYRKAAALAESDRGALQIGGSADKLEQQKPQQQQQQTQPQPVNPLIPPQPTGPTGPPSATVLSTPEVVPHGVVQTSANLMAEAVPGGVEDASAAIQASSTPTVFFAPGSQQDYSGIQQGSPTAFVQACTPHPSVNPPITSQPQGQAGSARSPAQPVAVQLQPAHLPPGSQHQNPLINPLIAGQVLQANTQHEIPSNLGAAGVHPAVFQIAQTPTAAPFPVLPIVTSSIAVGLVEQQPTSVTAGFPYVTQQPTSYCSATGLPSNFTLQQPQQQQRMGEERLHEREITSDAEVVGQPGGPGSGLPEALLVPASGFGGATSGYASLPTQHSASQQLTSIASSPLLIAKHSTLRVVYTPLFIPIPRHKGLSSSKELMPSAIPPSGTTPVGMLAASVWNFVLQATEQQRVAPPVGPKPKRKMSQTKPVVSQQPLRYIIRITRLERESEGCDVPGTLRPTFYLEMPDVNNPNSELWKLSFRCNLSDTTDDIKLFEGCGYTQTNGEVDRAIKEAVAVMLRALQADENSIPLNHDYVFYPQLSPELKNISGCTAPPATAPTDSISEEVGQPPSMSTAIADPTAPFGSLHDGELSETTSSAGSPVEKNVHPGPTGITGMQATPDCAFSSTNSPYINQVASISSYTGHSGLEEVPPIFTIGQVENVYPPKSISSFPINVDPLRFYPSESGNPYDSTESLPIYNSAAYVHSMGPPTKEPDVFTTLKVPAHAQTLVAQFAHHLCTCRRNDPLLIVPSDANTTGYMSVLSENCSFLCSRNGIGGGFSVMPIPASSSFLEVQSKSTSTLQGRVIRAPYSGFIVVTPDGEMHCVQRPLIIVPGNSQRPLLELPLLSADGSSVQLDDILTLLINLREGMANTSISASIPRERSATDATSHSQVRQQDANYYSLPYGAVPMNSTRVPIQAPSVPAPSTFTRQMGFRPPPLSLTQQMPLRVASGGSSSITHGDLSATGSATRAPVSSLEYLLNRSSMQNSRQSQQLFPTPAPGTSGPRPDQVAQQTQPNLEYLSTLLSANPSLFLATAAALSANNSTAPQPTSAGLSNLQAPPVESLWSSPTCVSSNPFSPSTASLSNTDAMKQVLLRAALESAHQQQQQQQQSMPTPCATTIPIMSTVPTVTMSAPVHPGLVSSAEAFDHNAAHGQPILPTAPTTLFQSTRLPQPVVPLAQPIMGITGGQSQMLQQQQHPVPVAAPLPCSSSECLHYILQTNSKVLVFCAHKLPQVQPSTAAPIVPPSALPIRPSVPVASAVSKFVLAPAASVSSIQTTRESITSTSSSTGPPPPPPPLPSPSLQATTVVGNRFTVVSLDSGAAQPNTMESPHSPMPPPPPPHALAAPAVPSQTAPPGPGVYKKIPPKFTCINSDKTEDSLPKFANCPSFFVTIKTDIPHHSFFLLFRGMNPGFWHRPNQHTSNATSFVENFTFQAIKPQCSATPLVVESQQMVNNSSSDVRAQPLRYIIGLDFLERRTEGCNFSDTLRLTFYLQMPDASNPNSELWKIRFRCNLHDTAEDIKLFEGHGLTEINEEVEQAIKEAVAVMLCALQVDENSIPLNHDYVFYPQLSPELKKISKCTALSAATPARRTNEGVRQPIPTPTAVADPTAPSVKRDVNNENSTTPLTDECSFVTLEAPFRTHSLLAQINSQLKRAEPFLVLPKNTQQPVVDLSVLSSSKSATSIGDNVTLSINIREGMVNVSNSTHVSRNNSITGAGTTASQTKDQQQSTNCHNFSHETVPKNNSGCFIQAPVTVNPQTGSNLSQVQTQQMSTEIPSSLNGEFPTSTLETQTVSRQNLQNSQQQLPQSEIPTSMSVCDQLVRQCIAILLSANPSLFVATVAALSTNYFASSQPIPAGLPNLRAQSLWDNLISTYSNAFQPSSASLLNTDTTKQGFLGAAMESAYHQQQQQQQQQPMPTPCTTTVSAVSTVSTATMSAPMHPRLISSTDVNAQNFIYEQIIWPNVSTKMAVLAPPTWVSQGQPSVSQTSAAMAATAPSVQFIKPPMKTAVSTCMKTPTASVSTIQTPERCIFPASSVGPPPTNSTQNINVVPLGSGVAQPNAFASSHVPTPPLPPPRKVATQPVPSQTAPSGPGELLIQNNDSKPIGLHHSPLDVLLTPLTLHLPSSLCVCVCVRAFVKVTSVERDATLCNDDVPLPRTTSDGTSTLVAPNTTDSAPNITTATTLRSSLSSENDLPSACPAPPSTPVMSNQGSNADLAFSPTSCTANLP</sequence>
<dbReference type="GO" id="GO:0004672">
    <property type="term" value="F:protein kinase activity"/>
    <property type="evidence" value="ECO:0007669"/>
    <property type="project" value="InterPro"/>
</dbReference>
<keyword evidence="1" id="KW-0175">Coiled coil</keyword>
<feature type="region of interest" description="Disordered" evidence="2">
    <location>
        <begin position="2745"/>
        <end position="2786"/>
    </location>
</feature>
<feature type="compositionally biased region" description="Low complexity" evidence="2">
    <location>
        <begin position="717"/>
        <end position="729"/>
    </location>
</feature>
<feature type="region of interest" description="Disordered" evidence="2">
    <location>
        <begin position="2271"/>
        <end position="2308"/>
    </location>
</feature>
<feature type="domain" description="Protein kinase" evidence="3">
    <location>
        <begin position="162"/>
        <end position="439"/>
    </location>
</feature>
<feature type="compositionally biased region" description="Basic and acidic residues" evidence="2">
    <location>
        <begin position="630"/>
        <end position="648"/>
    </location>
</feature>
<feature type="region of interest" description="Disordered" evidence="2">
    <location>
        <begin position="713"/>
        <end position="751"/>
    </location>
</feature>
<reference evidence="4 5" key="2">
    <citation type="submission" date="2018-11" db="EMBL/GenBank/DDBJ databases">
        <authorList>
            <consortium name="Pathogen Informatics"/>
        </authorList>
    </citation>
    <scope>NUCLEOTIDE SEQUENCE [LARGE SCALE GENOMIC DNA]</scope>
</reference>
<dbReference type="InterPro" id="IPR011009">
    <property type="entry name" value="Kinase-like_dom_sf"/>
</dbReference>
<feature type="compositionally biased region" description="Low complexity" evidence="2">
    <location>
        <begin position="80"/>
        <end position="89"/>
    </location>
</feature>
<dbReference type="Gene3D" id="1.10.510.10">
    <property type="entry name" value="Transferase(Phosphotransferase) domain 1"/>
    <property type="match status" value="1"/>
</dbReference>
<feature type="compositionally biased region" description="Pro residues" evidence="2">
    <location>
        <begin position="2016"/>
        <end position="2025"/>
    </location>
</feature>
<name>A0A158RA12_TAEAS</name>
<dbReference type="InterPro" id="IPR000719">
    <property type="entry name" value="Prot_kinase_dom"/>
</dbReference>
<feature type="region of interest" description="Disordered" evidence="2">
    <location>
        <begin position="1958"/>
        <end position="1987"/>
    </location>
</feature>
<protein>
    <submittedName>
        <fullName evidence="6">Protein kinase domain-containing protein</fullName>
    </submittedName>
</protein>
<feature type="compositionally biased region" description="Low complexity" evidence="2">
    <location>
        <begin position="1958"/>
        <end position="1972"/>
    </location>
</feature>
<dbReference type="STRING" id="60517.A0A158RA12"/>
<feature type="region of interest" description="Disordered" evidence="2">
    <location>
        <begin position="1"/>
        <end position="54"/>
    </location>
</feature>
<feature type="compositionally biased region" description="Pro residues" evidence="2">
    <location>
        <begin position="1973"/>
        <end position="1983"/>
    </location>
</feature>
<evidence type="ECO:0000313" key="5">
    <source>
        <dbReference type="Proteomes" id="UP000282613"/>
    </source>
</evidence>
<feature type="compositionally biased region" description="Polar residues" evidence="2">
    <location>
        <begin position="2889"/>
        <end position="2912"/>
    </location>
</feature>
<dbReference type="Gene3D" id="3.30.200.20">
    <property type="entry name" value="Phosphorylase Kinase, domain 1"/>
    <property type="match status" value="1"/>
</dbReference>
<dbReference type="OrthoDB" id="4062651at2759"/>
<evidence type="ECO:0000256" key="1">
    <source>
        <dbReference type="SAM" id="Coils"/>
    </source>
</evidence>
<feature type="region of interest" description="Disordered" evidence="2">
    <location>
        <begin position="66"/>
        <end position="89"/>
    </location>
</feature>
<evidence type="ECO:0000256" key="2">
    <source>
        <dbReference type="SAM" id="MobiDB-lite"/>
    </source>
</evidence>
<evidence type="ECO:0000313" key="4">
    <source>
        <dbReference type="EMBL" id="VDK39768.1"/>
    </source>
</evidence>
<feature type="region of interest" description="Disordered" evidence="2">
    <location>
        <begin position="630"/>
        <end position="658"/>
    </location>
</feature>
<dbReference type="WBParaSite" id="TASK_0000820301-mRNA-1">
    <property type="protein sequence ID" value="TASK_0000820301-mRNA-1"/>
    <property type="gene ID" value="TASK_0000820301"/>
</dbReference>
<dbReference type="SMART" id="SM00220">
    <property type="entry name" value="S_TKc"/>
    <property type="match status" value="1"/>
</dbReference>
<dbReference type="InterPro" id="IPR008271">
    <property type="entry name" value="Ser/Thr_kinase_AS"/>
</dbReference>
<evidence type="ECO:0000313" key="6">
    <source>
        <dbReference type="WBParaSite" id="TASK_0000820301-mRNA-1"/>
    </source>
</evidence>
<feature type="compositionally biased region" description="Low complexity" evidence="2">
    <location>
        <begin position="2863"/>
        <end position="2874"/>
    </location>
</feature>
<organism evidence="6">
    <name type="scientific">Taenia asiatica</name>
    <name type="common">Asian tapeworm</name>
    <dbReference type="NCBI Taxonomy" id="60517"/>
    <lineage>
        <taxon>Eukaryota</taxon>
        <taxon>Metazoa</taxon>
        <taxon>Spiralia</taxon>
        <taxon>Lophotrochozoa</taxon>
        <taxon>Platyhelminthes</taxon>
        <taxon>Cestoda</taxon>
        <taxon>Eucestoda</taxon>
        <taxon>Cyclophyllidea</taxon>
        <taxon>Taeniidae</taxon>
        <taxon>Taenia</taxon>
    </lineage>
</organism>
<feature type="region of interest" description="Disordered" evidence="2">
    <location>
        <begin position="1234"/>
        <end position="1303"/>
    </location>
</feature>
<dbReference type="SUPFAM" id="SSF56112">
    <property type="entry name" value="Protein kinase-like (PK-like)"/>
    <property type="match status" value="1"/>
</dbReference>
<dbReference type="EMBL" id="UYRS01018748">
    <property type="protein sequence ID" value="VDK39768.1"/>
    <property type="molecule type" value="Genomic_DNA"/>
</dbReference>
<proteinExistence type="predicted"/>
<reference evidence="6" key="1">
    <citation type="submission" date="2016-04" db="UniProtKB">
        <authorList>
            <consortium name="WormBaseParasite"/>
        </authorList>
    </citation>
    <scope>IDENTIFICATION</scope>
</reference>
<feature type="region of interest" description="Disordered" evidence="2">
    <location>
        <begin position="1668"/>
        <end position="1696"/>
    </location>
</feature>
<keyword evidence="5" id="KW-1185">Reference proteome</keyword>
<accession>A0A158RA12</accession>